<dbReference type="GO" id="GO:0030170">
    <property type="term" value="F:pyridoxal phosphate binding"/>
    <property type="evidence" value="ECO:0007669"/>
    <property type="project" value="InterPro"/>
</dbReference>
<gene>
    <name evidence="3" type="ORF">LS81_003690</name>
</gene>
<dbReference type="InterPro" id="IPR015422">
    <property type="entry name" value="PyrdxlP-dep_Trfase_small"/>
</dbReference>
<dbReference type="Gene3D" id="3.40.640.10">
    <property type="entry name" value="Type I PLP-dependent aspartate aminotransferase-like (Major domain)"/>
    <property type="match status" value="1"/>
</dbReference>
<dbReference type="RefSeq" id="WP_052096490.1">
    <property type="nucleotide sequence ID" value="NZ_FZNG01000016.1"/>
</dbReference>
<dbReference type="InterPro" id="IPR015424">
    <property type="entry name" value="PyrdxlP-dep_Trfase"/>
</dbReference>
<dbReference type="InterPro" id="IPR015421">
    <property type="entry name" value="PyrdxlP-dep_Trfase_major"/>
</dbReference>
<proteinExistence type="inferred from homology"/>
<comment type="similarity">
    <text evidence="1">Belongs to the class-I pyridoxal-phosphate-dependent aminotransferase family.</text>
</comment>
<dbReference type="OrthoDB" id="5362312at2"/>
<comment type="caution">
    <text evidence="3">The sequence shown here is derived from an EMBL/GenBank/DDBJ whole genome shotgun (WGS) entry which is preliminary data.</text>
</comment>
<evidence type="ECO:0000259" key="2">
    <source>
        <dbReference type="Pfam" id="PF00155"/>
    </source>
</evidence>
<organism evidence="3 4">
    <name type="scientific">Helicobacter trogontum</name>
    <dbReference type="NCBI Taxonomy" id="50960"/>
    <lineage>
        <taxon>Bacteria</taxon>
        <taxon>Pseudomonadati</taxon>
        <taxon>Campylobacterota</taxon>
        <taxon>Epsilonproteobacteria</taxon>
        <taxon>Campylobacterales</taxon>
        <taxon>Helicobacteraceae</taxon>
        <taxon>Helicobacter</taxon>
    </lineage>
</organism>
<dbReference type="SUPFAM" id="SSF53383">
    <property type="entry name" value="PLP-dependent transferases"/>
    <property type="match status" value="1"/>
</dbReference>
<dbReference type="AlphaFoldDB" id="A0A4U8SCN6"/>
<dbReference type="GO" id="GO:0008483">
    <property type="term" value="F:transaminase activity"/>
    <property type="evidence" value="ECO:0007669"/>
    <property type="project" value="UniProtKB-KW"/>
</dbReference>
<sequence length="348" mass="40302">MITLDKREHDIASKIWELKKASGTHSPSIFTIAQKIPEIDIRIDACFLSNPYATELFMKHVESELIQTKKIREVMEFYPSQNGVIADVISKGINISKENIFVGNGAIEIIQAVLHNFVYKKLVVNIPTFSSYYEFANSDTQVVFHALKKENNYLLDAEEYVKFIKNEKPQSVVIINPNNPNGGYIDYSSLFYILSELKEVENIIIDESFIHFAFENVEYIPISYNKLFEQFSNIILIKSMSKDFGIAGIRAGYAIMSKQKIAKLLKNGYLWNSNGLSEYFFRLYSTESFKQKYECVRKKYIKQTQDFFTRLSHIKQIKTYESKANFALIELTDGSKCTDFVIKMQLLR</sequence>
<evidence type="ECO:0000256" key="1">
    <source>
        <dbReference type="RuleBase" id="RU000481"/>
    </source>
</evidence>
<dbReference type="EMBL" id="JRPL02000005">
    <property type="protein sequence ID" value="TLD83849.1"/>
    <property type="molecule type" value="Genomic_DNA"/>
</dbReference>
<name>A0A4U8SCN6_9HELI</name>
<comment type="cofactor">
    <cofactor evidence="1">
        <name>pyridoxal 5'-phosphate</name>
        <dbReference type="ChEBI" id="CHEBI:597326"/>
    </cofactor>
</comment>
<dbReference type="InterPro" id="IPR004839">
    <property type="entry name" value="Aminotransferase_I/II_large"/>
</dbReference>
<dbReference type="Pfam" id="PF00155">
    <property type="entry name" value="Aminotran_1_2"/>
    <property type="match status" value="1"/>
</dbReference>
<dbReference type="CDD" id="cd00609">
    <property type="entry name" value="AAT_like"/>
    <property type="match status" value="1"/>
</dbReference>
<evidence type="ECO:0000313" key="3">
    <source>
        <dbReference type="EMBL" id="TLD83849.1"/>
    </source>
</evidence>
<keyword evidence="1 3" id="KW-0032">Aminotransferase</keyword>
<feature type="domain" description="Aminotransferase class I/classII large" evidence="2">
    <location>
        <begin position="86"/>
        <end position="344"/>
    </location>
</feature>
<dbReference type="InterPro" id="IPR004838">
    <property type="entry name" value="NHTrfase_class1_PyrdxlP-BS"/>
</dbReference>
<reference evidence="3 4" key="1">
    <citation type="journal article" date="2014" name="Genome Announc.">
        <title>Draft genome sequences of eight enterohepatic helicobacter species isolated from both laboratory and wild rodents.</title>
        <authorList>
            <person name="Sheh A."/>
            <person name="Shen Z."/>
            <person name="Fox J.G."/>
        </authorList>
    </citation>
    <scope>NUCLEOTIDE SEQUENCE [LARGE SCALE GENOMIC DNA]</scope>
    <source>
        <strain evidence="3 4">ATCC 700114</strain>
    </source>
</reference>
<dbReference type="Gene3D" id="3.90.1150.10">
    <property type="entry name" value="Aspartate Aminotransferase, domain 1"/>
    <property type="match status" value="1"/>
</dbReference>
<accession>A0A4U8SCN6</accession>
<keyword evidence="1 3" id="KW-0808">Transferase</keyword>
<dbReference type="Proteomes" id="UP000029878">
    <property type="component" value="Unassembled WGS sequence"/>
</dbReference>
<dbReference type="EC" id="2.6.1.-" evidence="1"/>
<evidence type="ECO:0000313" key="4">
    <source>
        <dbReference type="Proteomes" id="UP000029878"/>
    </source>
</evidence>
<dbReference type="PANTHER" id="PTHR42885">
    <property type="entry name" value="HISTIDINOL-PHOSPHATE AMINOTRANSFERASE-RELATED"/>
    <property type="match status" value="1"/>
</dbReference>
<protein>
    <recommendedName>
        <fullName evidence="1">Aminotransferase</fullName>
        <ecNumber evidence="1">2.6.1.-</ecNumber>
    </recommendedName>
</protein>
<dbReference type="PROSITE" id="PS00105">
    <property type="entry name" value="AA_TRANSFER_CLASS_1"/>
    <property type="match status" value="1"/>
</dbReference>